<organism evidence="2 3">
    <name type="scientific">Tunturiibacter lichenicola</name>
    <dbReference type="NCBI Taxonomy" id="2051959"/>
    <lineage>
        <taxon>Bacteria</taxon>
        <taxon>Pseudomonadati</taxon>
        <taxon>Acidobacteriota</taxon>
        <taxon>Terriglobia</taxon>
        <taxon>Terriglobales</taxon>
        <taxon>Acidobacteriaceae</taxon>
        <taxon>Tunturiibacter</taxon>
    </lineage>
</organism>
<name>A0A852VJS8_9BACT</name>
<comment type="caution">
    <text evidence="2">The sequence shown here is derived from an EMBL/GenBank/DDBJ whole genome shotgun (WGS) entry which is preliminary data.</text>
</comment>
<accession>A0A852VJS8</accession>
<keyword evidence="2" id="KW-0449">Lipoprotein</keyword>
<dbReference type="AlphaFoldDB" id="A0A852VJS8"/>
<evidence type="ECO:0000256" key="1">
    <source>
        <dbReference type="SAM" id="SignalP"/>
    </source>
</evidence>
<sequence length="79" mass="8412">MKKFMYGLALAAAIFACASAQSSHEDSAENLKKYVPLLPSVKAQVWKIDPKLGYAVQGVGGGVYVISDNGWQSAFLATC</sequence>
<keyword evidence="1" id="KW-0732">Signal</keyword>
<protein>
    <submittedName>
        <fullName evidence="2">Outer membrane lipoprotein-sorting protein</fullName>
    </submittedName>
</protein>
<feature type="chain" id="PRO_5033038503" evidence="1">
    <location>
        <begin position="21"/>
        <end position="79"/>
    </location>
</feature>
<dbReference type="EMBL" id="JACCCU010000002">
    <property type="protein sequence ID" value="NYF91421.1"/>
    <property type="molecule type" value="Genomic_DNA"/>
</dbReference>
<feature type="signal peptide" evidence="1">
    <location>
        <begin position="1"/>
        <end position="20"/>
    </location>
</feature>
<evidence type="ECO:0000313" key="2">
    <source>
        <dbReference type="EMBL" id="NYF91421.1"/>
    </source>
</evidence>
<dbReference type="Proteomes" id="UP000564385">
    <property type="component" value="Unassembled WGS sequence"/>
</dbReference>
<dbReference type="PROSITE" id="PS51257">
    <property type="entry name" value="PROKAR_LIPOPROTEIN"/>
    <property type="match status" value="1"/>
</dbReference>
<gene>
    <name evidence="2" type="ORF">HDF08_003523</name>
</gene>
<reference evidence="2 3" key="1">
    <citation type="submission" date="2020-07" db="EMBL/GenBank/DDBJ databases">
        <title>Genomic Encyclopedia of Type Strains, Phase IV (KMG-V): Genome sequencing to study the core and pangenomes of soil and plant-associated prokaryotes.</title>
        <authorList>
            <person name="Whitman W."/>
        </authorList>
    </citation>
    <scope>NUCLEOTIDE SEQUENCE [LARGE SCALE GENOMIC DNA]</scope>
    <source>
        <strain evidence="2 3">M8UP22</strain>
    </source>
</reference>
<evidence type="ECO:0000313" key="3">
    <source>
        <dbReference type="Proteomes" id="UP000564385"/>
    </source>
</evidence>
<proteinExistence type="predicted"/>